<proteinExistence type="predicted"/>
<dbReference type="OrthoDB" id="2100592at2759"/>
<feature type="transmembrane region" description="Helical" evidence="1">
    <location>
        <begin position="27"/>
        <end position="46"/>
    </location>
</feature>
<dbReference type="EMBL" id="CCYD01003141">
    <property type="protein sequence ID" value="CEG50434.1"/>
    <property type="molecule type" value="Genomic_DNA"/>
</dbReference>
<dbReference type="Proteomes" id="UP000054928">
    <property type="component" value="Unassembled WGS sequence"/>
</dbReference>
<keyword evidence="2" id="KW-0238">DNA-binding</keyword>
<dbReference type="AlphaFoldDB" id="A0A0P1B6P0"/>
<organism evidence="2 3">
    <name type="scientific">Plasmopara halstedii</name>
    <name type="common">Downy mildew of sunflower</name>
    <dbReference type="NCBI Taxonomy" id="4781"/>
    <lineage>
        <taxon>Eukaryota</taxon>
        <taxon>Sar</taxon>
        <taxon>Stramenopiles</taxon>
        <taxon>Oomycota</taxon>
        <taxon>Peronosporomycetes</taxon>
        <taxon>Peronosporales</taxon>
        <taxon>Peronosporaceae</taxon>
        <taxon>Plasmopara</taxon>
    </lineage>
</organism>
<dbReference type="SUPFAM" id="SSF53756">
    <property type="entry name" value="UDP-Glycosyltransferase/glycogen phosphorylase"/>
    <property type="match status" value="1"/>
</dbReference>
<dbReference type="OMA" id="HYIDQAR"/>
<dbReference type="RefSeq" id="XP_024586803.1">
    <property type="nucleotide sequence ID" value="XM_024721733.1"/>
</dbReference>
<evidence type="ECO:0000256" key="1">
    <source>
        <dbReference type="SAM" id="Phobius"/>
    </source>
</evidence>
<keyword evidence="1" id="KW-1133">Transmembrane helix</keyword>
<keyword evidence="1" id="KW-0472">Membrane</keyword>
<reference evidence="3" key="1">
    <citation type="submission" date="2014-09" db="EMBL/GenBank/DDBJ databases">
        <authorList>
            <person name="Sharma Rahul"/>
            <person name="Thines Marco"/>
        </authorList>
    </citation>
    <scope>NUCLEOTIDE SEQUENCE [LARGE SCALE GENOMIC DNA]</scope>
</reference>
<keyword evidence="1" id="KW-0812">Transmembrane</keyword>
<keyword evidence="3" id="KW-1185">Reference proteome</keyword>
<dbReference type="Gene3D" id="3.40.50.2000">
    <property type="entry name" value="Glycogen Phosphorylase B"/>
    <property type="match status" value="1"/>
</dbReference>
<evidence type="ECO:0000313" key="2">
    <source>
        <dbReference type="EMBL" id="CEG50434.1"/>
    </source>
</evidence>
<keyword evidence="2" id="KW-0371">Homeobox</keyword>
<accession>A0A0P1B6P0</accession>
<name>A0A0P1B6P0_PLAHL</name>
<sequence>MKRKWLSVTLNIPPLPPLMPVQRARRLGPFLMLYIIGFLLLEMLLFKHVHVSTIRHLIEIPEDKEEFGLLPPDLEDAELMVAQVPQWMTDKSSNVPVQEREHLSWLHSVCMAKKQAIISWQHGVQHFSDHENKFQAQILERDDPRILEQLRKCPDVDIYLPDGIRDVEYCENGVALTKFLHSRMLPLWALEDNFFDPKVNKSVMYYDLCPLTPLIFFNHYWDDRPTRSEWPEAKPIYVLPNLEMREMTANHYWRVDVVLCRTLTCDQRTKAWYAQEGNPRNAKVFYTKFTSSDAASHAFEMIGKETIRDKNFANVRFTHMAGLSPYKGTKQVLDCWLSDPNLPPLDLYIDRNYYDNQYSSVSNDAILKASNVNLIRKRLDALAFGQVMAESSFFLYPSIQEGYGHLINQARASGGFVITTDVHPMNELISSDKSGILLETQRVSGSDILFGGAYRGSHGLKSVDGLVAEFTAKNLCASVTKVLKLTSKERQAMAMTAQRQYHKDTKFFAQRMIQLRLFARQQRHSWVPPEGDIAVGDPEPLRG</sequence>
<dbReference type="GeneID" id="36403200"/>
<protein>
    <submittedName>
        <fullName evidence="2">Homeobox and-type helix-turn-helix domain-containing protein</fullName>
    </submittedName>
</protein>
<dbReference type="GO" id="GO:0003677">
    <property type="term" value="F:DNA binding"/>
    <property type="evidence" value="ECO:0007669"/>
    <property type="project" value="UniProtKB-KW"/>
</dbReference>
<evidence type="ECO:0000313" key="3">
    <source>
        <dbReference type="Proteomes" id="UP000054928"/>
    </source>
</evidence>